<dbReference type="Proteomes" id="UP000477311">
    <property type="component" value="Unassembled WGS sequence"/>
</dbReference>
<evidence type="ECO:0000313" key="1">
    <source>
        <dbReference type="EMBL" id="NGO38871.1"/>
    </source>
</evidence>
<evidence type="ECO:0000313" key="2">
    <source>
        <dbReference type="Proteomes" id="UP000477311"/>
    </source>
</evidence>
<proteinExistence type="predicted"/>
<dbReference type="EMBL" id="JAAKYA010000033">
    <property type="protein sequence ID" value="NGO38871.1"/>
    <property type="molecule type" value="Genomic_DNA"/>
</dbReference>
<keyword evidence="2" id="KW-1185">Reference proteome</keyword>
<organism evidence="1 2">
    <name type="scientific">Limisphaera ngatamarikiensis</name>
    <dbReference type="NCBI Taxonomy" id="1324935"/>
    <lineage>
        <taxon>Bacteria</taxon>
        <taxon>Pseudomonadati</taxon>
        <taxon>Verrucomicrobiota</taxon>
        <taxon>Verrucomicrobiia</taxon>
        <taxon>Limisphaerales</taxon>
        <taxon>Limisphaeraceae</taxon>
        <taxon>Limisphaera</taxon>
    </lineage>
</organism>
<protein>
    <submittedName>
        <fullName evidence="1">Uncharacterized protein</fullName>
    </submittedName>
</protein>
<sequence length="200" mass="22591">MKPGHLWTVSIISILVTSVCEGMEANRPPRLVPTNNIEAARSKYPLSDVHRLAPNTLEFEEWALSFMLAKANEVREKWKLGIPRPLTVHDVYFTPKATAFGIDGSIGTRDGCYSWSFSRHHFDLFTNRDPSGTMIKNRYGWQKSQARLRPKRPSPVRARNFMRWGLPKSSSTFASLRSSGGISSKITPNLGHRLRYCTGG</sequence>
<comment type="caution">
    <text evidence="1">The sequence shown here is derived from an EMBL/GenBank/DDBJ whole genome shotgun (WGS) entry which is preliminary data.</text>
</comment>
<gene>
    <name evidence="1" type="ORF">G4L39_05605</name>
</gene>
<name>A0A6M1RU08_9BACT</name>
<dbReference type="AlphaFoldDB" id="A0A6M1RU08"/>
<accession>A0A6M1RU08</accession>
<reference evidence="1 2" key="1">
    <citation type="submission" date="2020-02" db="EMBL/GenBank/DDBJ databases">
        <title>Draft genome sequence of Limisphaera ngatamarikiensis NGM72.4T, a thermophilic Verrucomicrobia grouped in subdivision 3.</title>
        <authorList>
            <person name="Carere C.R."/>
            <person name="Steen J."/>
            <person name="Hugenholtz P."/>
            <person name="Stott M.B."/>
        </authorList>
    </citation>
    <scope>NUCLEOTIDE SEQUENCE [LARGE SCALE GENOMIC DNA]</scope>
    <source>
        <strain evidence="1 2">NGM72.4</strain>
    </source>
</reference>